<feature type="region of interest" description="Disordered" evidence="1">
    <location>
        <begin position="423"/>
        <end position="510"/>
    </location>
</feature>
<evidence type="ECO:0000256" key="1">
    <source>
        <dbReference type="SAM" id="MobiDB-lite"/>
    </source>
</evidence>
<feature type="compositionally biased region" description="Low complexity" evidence="1">
    <location>
        <begin position="568"/>
        <end position="584"/>
    </location>
</feature>
<accession>A0A9W8HB81</accession>
<comment type="caution">
    <text evidence="2">The sequence shown here is derived from an EMBL/GenBank/DDBJ whole genome shotgun (WGS) entry which is preliminary data.</text>
</comment>
<dbReference type="Proteomes" id="UP001140217">
    <property type="component" value="Unassembled WGS sequence"/>
</dbReference>
<keyword evidence="3" id="KW-1185">Reference proteome</keyword>
<feature type="compositionally biased region" description="Low complexity" evidence="1">
    <location>
        <begin position="326"/>
        <end position="338"/>
    </location>
</feature>
<feature type="compositionally biased region" description="Low complexity" evidence="1">
    <location>
        <begin position="346"/>
        <end position="360"/>
    </location>
</feature>
<sequence>MSGYGVPSNYNRYGGIVTTSVGNGGLRSSRHEKQRAHWSVEGDCLFVSILAQHTVCNEEEGLIINHKYVDPAIIEDVGRSLARRVPVDDLVQELSIKYPNKREDGRSPESVNLIVELKSRMPAFSYQQLNHKHINMWTRSISPFRLLYQTGALFRGKSVFHKDYKRFVKVIMVFNAHVIINGIRAVDPDVFVRKAGKGSKLLEQWLTAMLKIHKQRMANFLYKCGIKLASSYIASKPVAERTPEEHAFLKATTFYPKAVQAVLKDYMDQIVNMESSDAPDMQMDFAAYLTPTPAPSSTNSDTVDVTDAYADDPTPETDHTAKKQPQESPQPQQSKQSQPPQPPQQFRPLRPLRPSQQPQEPYQPPQPQQQPQQPYQQHPQHPQLLQRSPVHHEARDPRHLSVTYGAHAHPPVYEAHPERRYVHGPHDAQGAYYAPSMQNVPGTYPGRLQPAAPHDHRYAQPGAAPHYRQQSGTPLSNHHHRGHPLQPRLPARHHPYHHQQRNVSAPQQVSAIREHLSHRHPGTPHEASPQDGARPVLPRLALLDERRGPADAGPGFAGHGPPPPRLPAPTSLAAALGAAATVPTSGGGTGRGPGYQKQPGLLPGHWHAQPDEARSASAPHSPQRPDNALPPSSSLEGPASSHSITSILAPAGPVAANRPREETLAE</sequence>
<feature type="compositionally biased region" description="Polar residues" evidence="1">
    <location>
        <begin position="630"/>
        <end position="646"/>
    </location>
</feature>
<feature type="compositionally biased region" description="Polar residues" evidence="1">
    <location>
        <begin position="501"/>
        <end position="510"/>
    </location>
</feature>
<evidence type="ECO:0000313" key="3">
    <source>
        <dbReference type="Proteomes" id="UP001140217"/>
    </source>
</evidence>
<dbReference type="OrthoDB" id="5549401at2759"/>
<feature type="compositionally biased region" description="Basic and acidic residues" evidence="1">
    <location>
        <begin position="316"/>
        <end position="325"/>
    </location>
</feature>
<feature type="region of interest" description="Disordered" evidence="1">
    <location>
        <begin position="292"/>
        <end position="382"/>
    </location>
</feature>
<dbReference type="AlphaFoldDB" id="A0A9W8HB81"/>
<name>A0A9W8HB81_9FUNG</name>
<reference evidence="2" key="1">
    <citation type="submission" date="2022-07" db="EMBL/GenBank/DDBJ databases">
        <title>Phylogenomic reconstructions and comparative analyses of Kickxellomycotina fungi.</title>
        <authorList>
            <person name="Reynolds N.K."/>
            <person name="Stajich J.E."/>
            <person name="Barry K."/>
            <person name="Grigoriev I.V."/>
            <person name="Crous P."/>
            <person name="Smith M.E."/>
        </authorList>
    </citation>
    <scope>NUCLEOTIDE SEQUENCE</scope>
    <source>
        <strain evidence="2">NBRC 105414</strain>
    </source>
</reference>
<feature type="compositionally biased region" description="Low complexity" evidence="1">
    <location>
        <begin position="369"/>
        <end position="382"/>
    </location>
</feature>
<proteinExistence type="predicted"/>
<feature type="region of interest" description="Disordered" evidence="1">
    <location>
        <begin position="546"/>
        <end position="666"/>
    </location>
</feature>
<feature type="compositionally biased region" description="Basic residues" evidence="1">
    <location>
        <begin position="490"/>
        <end position="500"/>
    </location>
</feature>
<gene>
    <name evidence="2" type="ORF">H4R18_003693</name>
</gene>
<protein>
    <submittedName>
        <fullName evidence="2">Uncharacterized protein</fullName>
    </submittedName>
</protein>
<dbReference type="EMBL" id="JANBUL010000154">
    <property type="protein sequence ID" value="KAJ2779993.1"/>
    <property type="molecule type" value="Genomic_DNA"/>
</dbReference>
<evidence type="ECO:0000313" key="2">
    <source>
        <dbReference type="EMBL" id="KAJ2779993.1"/>
    </source>
</evidence>
<organism evidence="2 3">
    <name type="scientific">Coemansia javaensis</name>
    <dbReference type="NCBI Taxonomy" id="2761396"/>
    <lineage>
        <taxon>Eukaryota</taxon>
        <taxon>Fungi</taxon>
        <taxon>Fungi incertae sedis</taxon>
        <taxon>Zoopagomycota</taxon>
        <taxon>Kickxellomycotina</taxon>
        <taxon>Kickxellomycetes</taxon>
        <taxon>Kickxellales</taxon>
        <taxon>Kickxellaceae</taxon>
        <taxon>Coemansia</taxon>
    </lineage>
</organism>